<evidence type="ECO:0000259" key="9">
    <source>
        <dbReference type="Pfam" id="PF02579"/>
    </source>
</evidence>
<organism evidence="11 12">
    <name type="scientific">Desulfurobacterium pacificum</name>
    <dbReference type="NCBI Taxonomy" id="240166"/>
    <lineage>
        <taxon>Bacteria</taxon>
        <taxon>Pseudomonadati</taxon>
        <taxon>Aquificota</taxon>
        <taxon>Aquificia</taxon>
        <taxon>Desulfurobacteriales</taxon>
        <taxon>Desulfurobacteriaceae</taxon>
        <taxon>Desulfurobacterium</taxon>
    </lineage>
</organism>
<name>A0ABY1NE17_9BACT</name>
<dbReference type="Gene3D" id="3.30.420.130">
    <property type="entry name" value="Dinitrogenase iron-molybdenum cofactor biosynthesis domain"/>
    <property type="match status" value="1"/>
</dbReference>
<protein>
    <submittedName>
        <fullName evidence="11">Cation diffusion facilitator family transporter</fullName>
    </submittedName>
</protein>
<dbReference type="Gene3D" id="1.20.1510.10">
    <property type="entry name" value="Cation efflux protein transmembrane domain"/>
    <property type="match status" value="1"/>
</dbReference>
<evidence type="ECO:0000256" key="4">
    <source>
        <dbReference type="ARBA" id="ARBA00022692"/>
    </source>
</evidence>
<evidence type="ECO:0000256" key="3">
    <source>
        <dbReference type="ARBA" id="ARBA00022448"/>
    </source>
</evidence>
<dbReference type="InterPro" id="IPR027469">
    <property type="entry name" value="Cation_efflux_TMD_sf"/>
</dbReference>
<keyword evidence="3" id="KW-0813">Transport</keyword>
<feature type="transmembrane region" description="Helical" evidence="7">
    <location>
        <begin position="41"/>
        <end position="60"/>
    </location>
</feature>
<dbReference type="PANTHER" id="PTHR43840:SF15">
    <property type="entry name" value="MITOCHONDRIAL METAL TRANSPORTER 1-RELATED"/>
    <property type="match status" value="1"/>
</dbReference>
<dbReference type="NCBIfam" id="TIGR01297">
    <property type="entry name" value="CDF"/>
    <property type="match status" value="1"/>
</dbReference>
<comment type="caution">
    <text evidence="11">The sequence shown here is derived from an EMBL/GenBank/DDBJ whole genome shotgun (WGS) entry which is preliminary data.</text>
</comment>
<dbReference type="Pfam" id="PF02579">
    <property type="entry name" value="Nitro_FeMo-Co"/>
    <property type="match status" value="1"/>
</dbReference>
<evidence type="ECO:0000256" key="2">
    <source>
        <dbReference type="ARBA" id="ARBA00008114"/>
    </source>
</evidence>
<dbReference type="InterPro" id="IPR036105">
    <property type="entry name" value="DiNase_FeMo-co_biosyn_sf"/>
</dbReference>
<dbReference type="RefSeq" id="WP_283399898.1">
    <property type="nucleotide sequence ID" value="NZ_FXUB01000001.1"/>
</dbReference>
<evidence type="ECO:0000259" key="8">
    <source>
        <dbReference type="Pfam" id="PF01545"/>
    </source>
</evidence>
<dbReference type="PANTHER" id="PTHR43840">
    <property type="entry name" value="MITOCHONDRIAL METAL TRANSPORTER 1-RELATED"/>
    <property type="match status" value="1"/>
</dbReference>
<evidence type="ECO:0000256" key="5">
    <source>
        <dbReference type="ARBA" id="ARBA00022989"/>
    </source>
</evidence>
<dbReference type="InterPro" id="IPR058533">
    <property type="entry name" value="Cation_efflux_TM"/>
</dbReference>
<accession>A0ABY1NE17</accession>
<comment type="subcellular location">
    <subcellularLocation>
        <location evidence="1">Membrane</location>
        <topology evidence="1">Multi-pass membrane protein</topology>
    </subcellularLocation>
</comment>
<dbReference type="SUPFAM" id="SSF53146">
    <property type="entry name" value="Nitrogenase accessory factor-like"/>
    <property type="match status" value="1"/>
</dbReference>
<dbReference type="Pfam" id="PF16916">
    <property type="entry name" value="ZT_dimer"/>
    <property type="match status" value="1"/>
</dbReference>
<dbReference type="InterPro" id="IPR003731">
    <property type="entry name" value="Di-Nase_FeMo-co_biosynth"/>
</dbReference>
<dbReference type="SUPFAM" id="SSF161111">
    <property type="entry name" value="Cation efflux protein transmembrane domain-like"/>
    <property type="match status" value="1"/>
</dbReference>
<comment type="similarity">
    <text evidence="2">Belongs to the cation diffusion facilitator (CDF) transporter (TC 2.A.4) family.</text>
</comment>
<evidence type="ECO:0000313" key="12">
    <source>
        <dbReference type="Proteomes" id="UP001157911"/>
    </source>
</evidence>
<feature type="transmembrane region" description="Helical" evidence="7">
    <location>
        <begin position="72"/>
        <end position="92"/>
    </location>
</feature>
<evidence type="ECO:0000313" key="11">
    <source>
        <dbReference type="EMBL" id="SMP06622.1"/>
    </source>
</evidence>
<evidence type="ECO:0000256" key="6">
    <source>
        <dbReference type="ARBA" id="ARBA00023136"/>
    </source>
</evidence>
<dbReference type="InterPro" id="IPR050291">
    <property type="entry name" value="CDF_Transporter"/>
</dbReference>
<dbReference type="Gene3D" id="3.30.70.1350">
    <property type="entry name" value="Cation efflux protein, cytoplasmic domain"/>
    <property type="match status" value="1"/>
</dbReference>
<dbReference type="InterPro" id="IPR036837">
    <property type="entry name" value="Cation_efflux_CTD_sf"/>
</dbReference>
<dbReference type="SUPFAM" id="SSF160240">
    <property type="entry name" value="Cation efflux protein cytoplasmic domain-like"/>
    <property type="match status" value="1"/>
</dbReference>
<sequence length="425" mass="46516">MELVTEKKKIALYSVLLNLFLSVLKIVAGFLSGSASLIADGIHSVADLAAALSVYAGIVISNMKLKEFPYGLYKVENIISLASAFAIFFAGYEIARDVLFKNETLHIKNLPVAVGAILITIVSTFLFSRFERRKGEELNSPSLIADSEHVKTDMLSSIVVLAGVLGNYFGYPIVEKVAVLIIVLFIFHSGYEILVEALKVLLDASVDKETLDKIKEIILSHPMVSSVKSITGRSSGSYRFIEVEVGISTDSLEKAHSIVHEIEAEIKRDIPFIEKIIIHFEPEEKTSSIYAVPVEGDKVCGKFGECPELLILKRDADGFKILGRIENPAKDFKAGKCIELVEALADRGVDCIAVNTLPLGKGVIFALSHYGIGMKLIPESNLERFLEVLRKEPECQPPLAVWNSYACDINSGGVKSEGGRPDRKG</sequence>
<evidence type="ECO:0000256" key="1">
    <source>
        <dbReference type="ARBA" id="ARBA00004141"/>
    </source>
</evidence>
<reference evidence="11 12" key="1">
    <citation type="submission" date="2017-05" db="EMBL/GenBank/DDBJ databases">
        <authorList>
            <person name="Varghese N."/>
            <person name="Submissions S."/>
        </authorList>
    </citation>
    <scope>NUCLEOTIDE SEQUENCE [LARGE SCALE GENOMIC DNA]</scope>
    <source>
        <strain evidence="11 12">DSM 15522</strain>
    </source>
</reference>
<keyword evidence="12" id="KW-1185">Reference proteome</keyword>
<gene>
    <name evidence="11" type="ORF">SAMN06265339_0392</name>
</gene>
<keyword evidence="4 7" id="KW-0812">Transmembrane</keyword>
<feature type="transmembrane region" description="Helical" evidence="7">
    <location>
        <begin position="112"/>
        <end position="131"/>
    </location>
</feature>
<dbReference type="Proteomes" id="UP001157911">
    <property type="component" value="Unassembled WGS sequence"/>
</dbReference>
<dbReference type="Pfam" id="PF01545">
    <property type="entry name" value="Cation_efflux"/>
    <property type="match status" value="1"/>
</dbReference>
<evidence type="ECO:0000259" key="10">
    <source>
        <dbReference type="Pfam" id="PF16916"/>
    </source>
</evidence>
<keyword evidence="5 7" id="KW-1133">Transmembrane helix</keyword>
<feature type="domain" description="Cation efflux protein cytoplasmic" evidence="10">
    <location>
        <begin position="207"/>
        <end position="283"/>
    </location>
</feature>
<feature type="domain" description="Dinitrogenase iron-molybdenum cofactor biosynthesis" evidence="9">
    <location>
        <begin position="296"/>
        <end position="355"/>
    </location>
</feature>
<proteinExistence type="inferred from homology"/>
<keyword evidence="6 7" id="KW-0472">Membrane</keyword>
<evidence type="ECO:0000256" key="7">
    <source>
        <dbReference type="SAM" id="Phobius"/>
    </source>
</evidence>
<dbReference type="EMBL" id="FXUB01000001">
    <property type="protein sequence ID" value="SMP06622.1"/>
    <property type="molecule type" value="Genomic_DNA"/>
</dbReference>
<dbReference type="InterPro" id="IPR002524">
    <property type="entry name" value="Cation_efflux"/>
</dbReference>
<feature type="domain" description="Cation efflux protein transmembrane" evidence="8">
    <location>
        <begin position="12"/>
        <end position="202"/>
    </location>
</feature>
<dbReference type="InterPro" id="IPR027470">
    <property type="entry name" value="Cation_efflux_CTD"/>
</dbReference>
<feature type="transmembrane region" description="Helical" evidence="7">
    <location>
        <begin position="12"/>
        <end position="35"/>
    </location>
</feature>